<proteinExistence type="predicted"/>
<evidence type="ECO:0000313" key="2">
    <source>
        <dbReference type="EMBL" id="MFF4027841.1"/>
    </source>
</evidence>
<accession>A0ABW6TP06</accession>
<dbReference type="Proteomes" id="UP001602089">
    <property type="component" value="Unassembled WGS sequence"/>
</dbReference>
<evidence type="ECO:0000313" key="3">
    <source>
        <dbReference type="Proteomes" id="UP001602089"/>
    </source>
</evidence>
<name>A0ABW6TP06_9NOCA</name>
<reference evidence="2 3" key="1">
    <citation type="submission" date="2024-10" db="EMBL/GenBank/DDBJ databases">
        <title>The Natural Products Discovery Center: Release of the First 8490 Sequenced Strains for Exploring Actinobacteria Biosynthetic Diversity.</title>
        <authorList>
            <person name="Kalkreuter E."/>
            <person name="Kautsar S.A."/>
            <person name="Yang D."/>
            <person name="Bader C.D."/>
            <person name="Teijaro C.N."/>
            <person name="Fluegel L."/>
            <person name="Davis C.M."/>
            <person name="Simpson J.R."/>
            <person name="Lauterbach L."/>
            <person name="Steele A.D."/>
            <person name="Gui C."/>
            <person name="Meng S."/>
            <person name="Li G."/>
            <person name="Viehrig K."/>
            <person name="Ye F."/>
            <person name="Su P."/>
            <person name="Kiefer A.F."/>
            <person name="Nichols A."/>
            <person name="Cepeda A.J."/>
            <person name="Yan W."/>
            <person name="Fan B."/>
            <person name="Jiang Y."/>
            <person name="Adhikari A."/>
            <person name="Zheng C.-J."/>
            <person name="Schuster L."/>
            <person name="Cowan T.M."/>
            <person name="Smanski M.J."/>
            <person name="Chevrette M.G."/>
            <person name="De Carvalho L.P.S."/>
            <person name="Shen B."/>
        </authorList>
    </citation>
    <scope>NUCLEOTIDE SEQUENCE [LARGE SCALE GENOMIC DNA]</scope>
    <source>
        <strain evidence="2 3">NPDC001867</strain>
    </source>
</reference>
<sequence length="70" mass="7414">MTDVEQSNTASATLMTRSGFSPAASVTLFVRPNTAEPEPDSEPPLPPIAPGAKRALIRRGRLAGDNRSTH</sequence>
<feature type="compositionally biased region" description="Polar residues" evidence="1">
    <location>
        <begin position="1"/>
        <end position="19"/>
    </location>
</feature>
<keyword evidence="3" id="KW-1185">Reference proteome</keyword>
<evidence type="ECO:0000256" key="1">
    <source>
        <dbReference type="SAM" id="MobiDB-lite"/>
    </source>
</evidence>
<feature type="region of interest" description="Disordered" evidence="1">
    <location>
        <begin position="1"/>
        <end position="70"/>
    </location>
</feature>
<evidence type="ECO:0008006" key="4">
    <source>
        <dbReference type="Google" id="ProtNLM"/>
    </source>
</evidence>
<dbReference type="RefSeq" id="WP_387132841.1">
    <property type="nucleotide sequence ID" value="NZ_JBIATK010000018.1"/>
</dbReference>
<gene>
    <name evidence="2" type="ORF">ACFYY5_33865</name>
</gene>
<protein>
    <recommendedName>
        <fullName evidence="4">GNAT family N-acetyltransferase</fullName>
    </recommendedName>
</protein>
<comment type="caution">
    <text evidence="2">The sequence shown here is derived from an EMBL/GenBank/DDBJ whole genome shotgun (WGS) entry which is preliminary data.</text>
</comment>
<organism evidence="2 3">
    <name type="scientific">Nocardia elegans</name>
    <dbReference type="NCBI Taxonomy" id="300029"/>
    <lineage>
        <taxon>Bacteria</taxon>
        <taxon>Bacillati</taxon>
        <taxon>Actinomycetota</taxon>
        <taxon>Actinomycetes</taxon>
        <taxon>Mycobacteriales</taxon>
        <taxon>Nocardiaceae</taxon>
        <taxon>Nocardia</taxon>
    </lineage>
</organism>
<dbReference type="EMBL" id="JBIATK010000018">
    <property type="protein sequence ID" value="MFF4027841.1"/>
    <property type="molecule type" value="Genomic_DNA"/>
</dbReference>